<keyword evidence="8" id="KW-1185">Reference proteome</keyword>
<dbReference type="GO" id="GO:0051539">
    <property type="term" value="F:4 iron, 4 sulfur cluster binding"/>
    <property type="evidence" value="ECO:0007669"/>
    <property type="project" value="UniProtKB-KW"/>
</dbReference>
<organism evidence="7 8">
    <name type="scientific">Lachnellula hyalina</name>
    <dbReference type="NCBI Taxonomy" id="1316788"/>
    <lineage>
        <taxon>Eukaryota</taxon>
        <taxon>Fungi</taxon>
        <taxon>Dikarya</taxon>
        <taxon>Ascomycota</taxon>
        <taxon>Pezizomycotina</taxon>
        <taxon>Leotiomycetes</taxon>
        <taxon>Helotiales</taxon>
        <taxon>Lachnaceae</taxon>
        <taxon>Lachnellula</taxon>
    </lineage>
</organism>
<dbReference type="PANTHER" id="PTHR14464:SF4">
    <property type="entry name" value="EXONUCLEASE V"/>
    <property type="match status" value="1"/>
</dbReference>
<dbReference type="GO" id="GO:0045145">
    <property type="term" value="F:single-stranded DNA 5'-3' DNA exonuclease activity"/>
    <property type="evidence" value="ECO:0007669"/>
    <property type="project" value="InterPro"/>
</dbReference>
<reference evidence="7 8" key="1">
    <citation type="submission" date="2018-05" db="EMBL/GenBank/DDBJ databases">
        <title>Genome sequencing and assembly of the regulated plant pathogen Lachnellula willkommii and related sister species for the development of diagnostic species identification markers.</title>
        <authorList>
            <person name="Giroux E."/>
            <person name="Bilodeau G."/>
        </authorList>
    </citation>
    <scope>NUCLEOTIDE SEQUENCE [LARGE SCALE GENOMIC DNA]</scope>
    <source>
        <strain evidence="7 8">CBS 185.66</strain>
    </source>
</reference>
<keyword evidence="4" id="KW-0411">Iron-sulfur</keyword>
<evidence type="ECO:0000256" key="6">
    <source>
        <dbReference type="ARBA" id="ARBA00022839"/>
    </source>
</evidence>
<keyword evidence="4" id="KW-0479">Metal-binding</keyword>
<evidence type="ECO:0000313" key="8">
    <source>
        <dbReference type="Proteomes" id="UP000431533"/>
    </source>
</evidence>
<keyword evidence="4" id="KW-0408">Iron</keyword>
<evidence type="ECO:0000313" key="7">
    <source>
        <dbReference type="EMBL" id="TVY24374.1"/>
    </source>
</evidence>
<dbReference type="GO" id="GO:0005739">
    <property type="term" value="C:mitochondrion"/>
    <property type="evidence" value="ECO:0007669"/>
    <property type="project" value="TreeGrafter"/>
</dbReference>
<evidence type="ECO:0000256" key="1">
    <source>
        <dbReference type="ARBA" id="ARBA00001966"/>
    </source>
</evidence>
<keyword evidence="6 7" id="KW-0269">Exonuclease</keyword>
<comment type="cofactor">
    <cofactor evidence="1">
        <name>[4Fe-4S] cluster</name>
        <dbReference type="ChEBI" id="CHEBI:49883"/>
    </cofactor>
</comment>
<comment type="subunit">
    <text evidence="3">Monomer.</text>
</comment>
<dbReference type="PANTHER" id="PTHR14464">
    <property type="entry name" value="EXONUCLEASE V"/>
    <property type="match status" value="1"/>
</dbReference>
<evidence type="ECO:0000256" key="5">
    <source>
        <dbReference type="ARBA" id="ARBA00022722"/>
    </source>
</evidence>
<protein>
    <submittedName>
        <fullName evidence="7">Exonuclease V</fullName>
    </submittedName>
</protein>
<dbReference type="GO" id="GO:0036297">
    <property type="term" value="P:interstrand cross-link repair"/>
    <property type="evidence" value="ECO:0007669"/>
    <property type="project" value="TreeGrafter"/>
</dbReference>
<name>A0A8H8QX57_9HELO</name>
<dbReference type="InterPro" id="IPR019190">
    <property type="entry name" value="EXOV"/>
</dbReference>
<comment type="caution">
    <text evidence="7">The sequence shown here is derived from an EMBL/GenBank/DDBJ whole genome shotgun (WGS) entry which is preliminary data.</text>
</comment>
<dbReference type="Proteomes" id="UP000431533">
    <property type="component" value="Unassembled WGS sequence"/>
</dbReference>
<keyword evidence="4" id="KW-0004">4Fe-4S</keyword>
<dbReference type="GeneID" id="41987648"/>
<keyword evidence="6 7" id="KW-0378">Hydrolase</keyword>
<evidence type="ECO:0000256" key="4">
    <source>
        <dbReference type="ARBA" id="ARBA00022485"/>
    </source>
</evidence>
<dbReference type="EMBL" id="QGMH01000133">
    <property type="protein sequence ID" value="TVY24374.1"/>
    <property type="molecule type" value="Genomic_DNA"/>
</dbReference>
<gene>
    <name evidence="7" type="primary">EXO5</name>
    <name evidence="7" type="ORF">LHYA1_G007450</name>
</gene>
<dbReference type="OrthoDB" id="354769at2759"/>
<comment type="similarity">
    <text evidence="2">Belongs to the EXO5 family.</text>
</comment>
<proteinExistence type="inferred from homology"/>
<sequence length="517" mass="58316">MASPAINPDIETSAAIYDVESDYGSDFSPEQEQIVEALLSQQQVADDNPILNDIEDEPRQALRLPRIVGREERSPLFQAARAAEEVAEQISKSIKTREYPDLGNRILDIHPVLEISPDTVPPGPQLPDMRSPLERFRTPPKKALSVTDLVSPAWCELQYFYTLSKYGRKIRTKAMKQGSVVHQKLEDEVHTTIKVDIQTKEDAWGLRIWNVIQGLRTLRDTGLTRELEVWGTIDGLVVSGIIDELSYICPDSELEESLQEAPKDEPPSDQPTIADFFKAGGSSSINEATRNKKRSQAKKVYLCDVKTRSVRSLPSGATFRPTRMQLQLYHRLLSELATNTVDFSAFTDRYNLDPLKVFSDEFIAQVGSLNDEIFEDSSSVPAGSQESFPASSQDSMTTLLAHNNLATLWSLMISEFHITLPDGTASLGRILKAEYRSRDTGEIVGSKNFAMDDQELRAYVQSEMQWWKGEREAKGVVIEEAYKCRSCDFAENCEWRLKKVEEAKEKVRMTRKRTAAI</sequence>
<dbReference type="Pfam" id="PF09810">
    <property type="entry name" value="Exo5"/>
    <property type="match status" value="1"/>
</dbReference>
<dbReference type="GO" id="GO:0005634">
    <property type="term" value="C:nucleus"/>
    <property type="evidence" value="ECO:0007669"/>
    <property type="project" value="TreeGrafter"/>
</dbReference>
<dbReference type="RefSeq" id="XP_031003162.1">
    <property type="nucleotide sequence ID" value="XM_031152379.1"/>
</dbReference>
<evidence type="ECO:0000256" key="3">
    <source>
        <dbReference type="ARBA" id="ARBA00011245"/>
    </source>
</evidence>
<dbReference type="AlphaFoldDB" id="A0A8H8QX57"/>
<keyword evidence="5" id="KW-0540">Nuclease</keyword>
<evidence type="ECO:0000256" key="2">
    <source>
        <dbReference type="ARBA" id="ARBA00009797"/>
    </source>
</evidence>
<accession>A0A8H8QX57</accession>